<accession>A0A9R1NKF2</accession>
<dbReference type="InterPro" id="IPR008802">
    <property type="entry name" value="REF"/>
</dbReference>
<dbReference type="Proteomes" id="UP000324705">
    <property type="component" value="Chromosome 2A"/>
</dbReference>
<organism evidence="3 4">
    <name type="scientific">Triticum turgidum subsp. durum</name>
    <name type="common">Durum wheat</name>
    <name type="synonym">Triticum durum</name>
    <dbReference type="NCBI Taxonomy" id="4567"/>
    <lineage>
        <taxon>Eukaryota</taxon>
        <taxon>Viridiplantae</taxon>
        <taxon>Streptophyta</taxon>
        <taxon>Embryophyta</taxon>
        <taxon>Tracheophyta</taxon>
        <taxon>Spermatophyta</taxon>
        <taxon>Magnoliopsida</taxon>
        <taxon>Liliopsida</taxon>
        <taxon>Poales</taxon>
        <taxon>Poaceae</taxon>
        <taxon>BOP clade</taxon>
        <taxon>Pooideae</taxon>
        <taxon>Triticodae</taxon>
        <taxon>Triticeae</taxon>
        <taxon>Triticinae</taxon>
        <taxon>Triticum</taxon>
    </lineage>
</organism>
<comment type="similarity">
    <text evidence="1">Belongs to the REF/SRPP family.</text>
</comment>
<evidence type="ECO:0000256" key="2">
    <source>
        <dbReference type="SAM" id="MobiDB-lite"/>
    </source>
</evidence>
<feature type="region of interest" description="Disordered" evidence="2">
    <location>
        <begin position="230"/>
        <end position="336"/>
    </location>
</feature>
<evidence type="ECO:0008006" key="5">
    <source>
        <dbReference type="Google" id="ProtNLM"/>
    </source>
</evidence>
<reference evidence="3 4" key="1">
    <citation type="submission" date="2017-09" db="EMBL/GenBank/DDBJ databases">
        <authorList>
            <consortium name="International Durum Wheat Genome Sequencing Consortium (IDWGSC)"/>
            <person name="Milanesi L."/>
        </authorList>
    </citation>
    <scope>NUCLEOTIDE SEQUENCE [LARGE SCALE GENOMIC DNA]</scope>
    <source>
        <strain evidence="4">cv. Svevo</strain>
    </source>
</reference>
<keyword evidence="4" id="KW-1185">Reference proteome</keyword>
<dbReference type="EMBL" id="LT934113">
    <property type="protein sequence ID" value="VAH26639.1"/>
    <property type="molecule type" value="Genomic_DNA"/>
</dbReference>
<evidence type="ECO:0000313" key="3">
    <source>
        <dbReference type="EMBL" id="VAH26639.1"/>
    </source>
</evidence>
<dbReference type="OMA" id="FHDVPFK"/>
<proteinExistence type="inferred from homology"/>
<evidence type="ECO:0000313" key="4">
    <source>
        <dbReference type="Proteomes" id="UP000324705"/>
    </source>
</evidence>
<name>A0A9R1NKF2_TRITD</name>
<dbReference type="PANTHER" id="PTHR33732">
    <property type="entry name" value="REF/SRPP-LIKE PROTEIN OS05G0151300/LOC_OS05G05940"/>
    <property type="match status" value="1"/>
</dbReference>
<evidence type="ECO:0000256" key="1">
    <source>
        <dbReference type="ARBA" id="ARBA00009737"/>
    </source>
</evidence>
<gene>
    <name evidence="3" type="ORF">TRITD_2Av1G031290</name>
</gene>
<dbReference type="Gramene" id="TRITD2Av1G031290.1">
    <property type="protein sequence ID" value="TRITD2Av1G031290.1"/>
    <property type="gene ID" value="TRITD2Av1G031290"/>
</dbReference>
<sequence length="350" mass="37259">MADASPQAERPRLRRLEFVRVVSVQAAVCIAALYALARDHSGSLRPRVDAVESAVRRVAGPVARRLHGVPLHVLAFVDRKVDDAVHELGRHLPSAVKSASAQASHAVHAVPELAREIADGARRSGVKGVAKDVYGMVQPVAKDLYVRCEPVAKDLYARYEPAAEHLAVSAWRSLNGLPVFPQVAHIVVPTAAYWCEKYNRVISFAAGRGFPGARFLPGIPIERIAKAFGTNSAGERSPDAKPTGLDAQTSEERSSDAKPMGLDAQTSSEERSSDAKPMGLDAQTSSEERSPDAKAVGPDAQTGEESSPDAKPVESDAQTAGESQPEAAKPMDPNDNDVVLATMLLCGARL</sequence>
<dbReference type="PANTHER" id="PTHR33732:SF3">
    <property type="entry name" value="OS07G0671800 PROTEIN"/>
    <property type="match status" value="1"/>
</dbReference>
<dbReference type="AlphaFoldDB" id="A0A9R1NKF2"/>
<protein>
    <recommendedName>
        <fullName evidence="5">Stress-related protein</fullName>
    </recommendedName>
</protein>
<dbReference type="Pfam" id="PF05755">
    <property type="entry name" value="REF"/>
    <property type="match status" value="1"/>
</dbReference>